<evidence type="ECO:0000256" key="2">
    <source>
        <dbReference type="SAM" id="Phobius"/>
    </source>
</evidence>
<dbReference type="PANTHER" id="PTHR42709">
    <property type="entry name" value="ALKALINE PHOSPHATASE LIKE PROTEIN"/>
    <property type="match status" value="1"/>
</dbReference>
<feature type="transmembrane region" description="Helical" evidence="2">
    <location>
        <begin position="94"/>
        <end position="119"/>
    </location>
</feature>
<keyword evidence="2" id="KW-0472">Membrane</keyword>
<evidence type="ECO:0000313" key="5">
    <source>
        <dbReference type="Proteomes" id="UP000291189"/>
    </source>
</evidence>
<gene>
    <name evidence="4" type="ORF">ETU37_07630</name>
</gene>
<organism evidence="4 5">
    <name type="scientific">Nocardioides iriomotensis</name>
    <dbReference type="NCBI Taxonomy" id="715784"/>
    <lineage>
        <taxon>Bacteria</taxon>
        <taxon>Bacillati</taxon>
        <taxon>Actinomycetota</taxon>
        <taxon>Actinomycetes</taxon>
        <taxon>Propionibacteriales</taxon>
        <taxon>Nocardioidaceae</taxon>
        <taxon>Nocardioides</taxon>
    </lineage>
</organism>
<dbReference type="InterPro" id="IPR051311">
    <property type="entry name" value="DedA_domain"/>
</dbReference>
<dbReference type="Proteomes" id="UP000291189">
    <property type="component" value="Unassembled WGS sequence"/>
</dbReference>
<evidence type="ECO:0000259" key="3">
    <source>
        <dbReference type="Pfam" id="PF09335"/>
    </source>
</evidence>
<keyword evidence="5" id="KW-1185">Reference proteome</keyword>
<dbReference type="RefSeq" id="WP_129986647.1">
    <property type="nucleotide sequence ID" value="NZ_SDPU01000020.1"/>
</dbReference>
<name>A0A4Q5J4Z2_9ACTN</name>
<protein>
    <recommendedName>
        <fullName evidence="3">VTT domain-containing protein</fullName>
    </recommendedName>
</protein>
<dbReference type="AlphaFoldDB" id="A0A4Q5J4Z2"/>
<dbReference type="InterPro" id="IPR032816">
    <property type="entry name" value="VTT_dom"/>
</dbReference>
<feature type="domain" description="VTT" evidence="3">
    <location>
        <begin position="23"/>
        <end position="145"/>
    </location>
</feature>
<feature type="transmembrane region" description="Helical" evidence="2">
    <location>
        <begin position="38"/>
        <end position="59"/>
    </location>
</feature>
<proteinExistence type="inferred from homology"/>
<keyword evidence="2" id="KW-0812">Transmembrane</keyword>
<feature type="transmembrane region" description="Helical" evidence="2">
    <location>
        <begin position="125"/>
        <end position="144"/>
    </location>
</feature>
<accession>A0A4Q5J4Z2</accession>
<dbReference type="Pfam" id="PF09335">
    <property type="entry name" value="VTT_dom"/>
    <property type="match status" value="1"/>
</dbReference>
<sequence>MRDLLAVAGVGFLSALFPVVNIETLLAVRSAVAGVDEMWALALVAAIGQMAGKLIWYYLGANSLHWGWVRRKVEQPKSAARLELWRSRVHDRPVLTGLLTLVSAAVGVPPFAILSVLAGQLKMNLWLFVSLGLFGRWVRFLAVLGGGEWLGGMLGS</sequence>
<comment type="similarity">
    <text evidence="1">Belongs to the DedA family.</text>
</comment>
<keyword evidence="2" id="KW-1133">Transmembrane helix</keyword>
<evidence type="ECO:0000313" key="4">
    <source>
        <dbReference type="EMBL" id="RYU12828.1"/>
    </source>
</evidence>
<reference evidence="4 5" key="1">
    <citation type="submission" date="2019-01" db="EMBL/GenBank/DDBJ databases">
        <title>Nocardioides guangzhouensis sp. nov., an actinobacterium isolated from soil.</title>
        <authorList>
            <person name="Fu Y."/>
            <person name="Cai Y."/>
            <person name="Lin Z."/>
            <person name="Chen P."/>
        </authorList>
    </citation>
    <scope>NUCLEOTIDE SEQUENCE [LARGE SCALE GENOMIC DNA]</scope>
    <source>
        <strain evidence="4 5">NBRC 105384</strain>
    </source>
</reference>
<comment type="caution">
    <text evidence="4">The sequence shown here is derived from an EMBL/GenBank/DDBJ whole genome shotgun (WGS) entry which is preliminary data.</text>
</comment>
<evidence type="ECO:0000256" key="1">
    <source>
        <dbReference type="ARBA" id="ARBA00010792"/>
    </source>
</evidence>
<dbReference type="EMBL" id="SDPU01000020">
    <property type="protein sequence ID" value="RYU12828.1"/>
    <property type="molecule type" value="Genomic_DNA"/>
</dbReference>
<dbReference type="GO" id="GO:0005886">
    <property type="term" value="C:plasma membrane"/>
    <property type="evidence" value="ECO:0007669"/>
    <property type="project" value="TreeGrafter"/>
</dbReference>
<dbReference type="OrthoDB" id="3700600at2"/>
<dbReference type="PANTHER" id="PTHR42709:SF11">
    <property type="entry name" value="DEDA FAMILY PROTEIN"/>
    <property type="match status" value="1"/>
</dbReference>